<evidence type="ECO:0000256" key="5">
    <source>
        <dbReference type="SAM" id="Phobius"/>
    </source>
</evidence>
<sequence length="148" mass="17488">MERKIMPTTWFLCFLALTILLNFLIGEKKVIPFPYNQFGWIPLVLGIVFNLWTDNLFKKHETTVKPYLKPSCFITKGPFCISRNPMYLGMLLILTGTAILLKSVLLLSSSLLFVFVMEGFYIRKEELFMTEQFGENFLKYKRKVRRWL</sequence>
<evidence type="ECO:0000256" key="3">
    <source>
        <dbReference type="ARBA" id="ARBA00022989"/>
    </source>
</evidence>
<accession>A0A1M6L583</accession>
<dbReference type="Proteomes" id="UP000184050">
    <property type="component" value="Unassembled WGS sequence"/>
</dbReference>
<keyword evidence="3 5" id="KW-1133">Transmembrane helix</keyword>
<dbReference type="Gene3D" id="1.20.120.1630">
    <property type="match status" value="1"/>
</dbReference>
<name>A0A1M6L583_9BACT</name>
<organism evidence="6 7">
    <name type="scientific">Tangfeifania diversioriginum</name>
    <dbReference type="NCBI Taxonomy" id="1168035"/>
    <lineage>
        <taxon>Bacteria</taxon>
        <taxon>Pseudomonadati</taxon>
        <taxon>Bacteroidota</taxon>
        <taxon>Bacteroidia</taxon>
        <taxon>Marinilabiliales</taxon>
        <taxon>Prolixibacteraceae</taxon>
        <taxon>Tangfeifania</taxon>
    </lineage>
</organism>
<keyword evidence="6" id="KW-0489">Methyltransferase</keyword>
<feature type="transmembrane region" description="Helical" evidence="5">
    <location>
        <begin position="36"/>
        <end position="53"/>
    </location>
</feature>
<dbReference type="GO" id="GO:0012505">
    <property type="term" value="C:endomembrane system"/>
    <property type="evidence" value="ECO:0007669"/>
    <property type="project" value="UniProtKB-SubCell"/>
</dbReference>
<dbReference type="RefSeq" id="WP_073171353.1">
    <property type="nucleotide sequence ID" value="NZ_FQZE01000025.1"/>
</dbReference>
<dbReference type="PANTHER" id="PTHR43847">
    <property type="entry name" value="BLL3993 PROTEIN"/>
    <property type="match status" value="1"/>
</dbReference>
<keyword evidence="4 5" id="KW-0472">Membrane</keyword>
<dbReference type="PANTHER" id="PTHR43847:SF1">
    <property type="entry name" value="BLL3993 PROTEIN"/>
    <property type="match status" value="1"/>
</dbReference>
<dbReference type="OrthoDB" id="9809773at2"/>
<comment type="subcellular location">
    <subcellularLocation>
        <location evidence="1">Endomembrane system</location>
        <topology evidence="1">Multi-pass membrane protein</topology>
    </subcellularLocation>
</comment>
<dbReference type="GO" id="GO:0032259">
    <property type="term" value="P:methylation"/>
    <property type="evidence" value="ECO:0007669"/>
    <property type="project" value="UniProtKB-KW"/>
</dbReference>
<evidence type="ECO:0000313" key="7">
    <source>
        <dbReference type="Proteomes" id="UP000184050"/>
    </source>
</evidence>
<protein>
    <submittedName>
        <fullName evidence="6">Protein-S-isoprenylcysteine O-methyltransferase Ste14</fullName>
    </submittedName>
</protein>
<proteinExistence type="predicted"/>
<dbReference type="Pfam" id="PF04191">
    <property type="entry name" value="PEMT"/>
    <property type="match status" value="1"/>
</dbReference>
<evidence type="ECO:0000256" key="4">
    <source>
        <dbReference type="ARBA" id="ARBA00023136"/>
    </source>
</evidence>
<reference evidence="6 7" key="1">
    <citation type="submission" date="2016-11" db="EMBL/GenBank/DDBJ databases">
        <authorList>
            <person name="Jaros S."/>
            <person name="Januszkiewicz K."/>
            <person name="Wedrychowicz H."/>
        </authorList>
    </citation>
    <scope>NUCLEOTIDE SEQUENCE [LARGE SCALE GENOMIC DNA]</scope>
    <source>
        <strain evidence="6 7">DSM 27063</strain>
    </source>
</reference>
<dbReference type="EMBL" id="FQZE01000025">
    <property type="protein sequence ID" value="SHJ66294.1"/>
    <property type="molecule type" value="Genomic_DNA"/>
</dbReference>
<dbReference type="AlphaFoldDB" id="A0A1M6L583"/>
<keyword evidence="6" id="KW-0808">Transferase</keyword>
<evidence type="ECO:0000313" key="6">
    <source>
        <dbReference type="EMBL" id="SHJ66294.1"/>
    </source>
</evidence>
<evidence type="ECO:0000256" key="1">
    <source>
        <dbReference type="ARBA" id="ARBA00004127"/>
    </source>
</evidence>
<keyword evidence="7" id="KW-1185">Reference proteome</keyword>
<dbReference type="InterPro" id="IPR007318">
    <property type="entry name" value="Phopholipid_MeTrfase"/>
</dbReference>
<dbReference type="InterPro" id="IPR052527">
    <property type="entry name" value="Metal_cation-efflux_comp"/>
</dbReference>
<feature type="transmembrane region" description="Helical" evidence="5">
    <location>
        <begin position="91"/>
        <end position="117"/>
    </location>
</feature>
<gene>
    <name evidence="6" type="ORF">SAMN05444280_12572</name>
</gene>
<dbReference type="GO" id="GO:0008168">
    <property type="term" value="F:methyltransferase activity"/>
    <property type="evidence" value="ECO:0007669"/>
    <property type="project" value="UniProtKB-KW"/>
</dbReference>
<dbReference type="STRING" id="1168035.SAMN05444280_12572"/>
<evidence type="ECO:0000256" key="2">
    <source>
        <dbReference type="ARBA" id="ARBA00022692"/>
    </source>
</evidence>
<keyword evidence="2 5" id="KW-0812">Transmembrane</keyword>